<dbReference type="AlphaFoldDB" id="A0A9X6WIM7"/>
<sequence>MIIQEKLSFSDLDSLDSTIDSIMDAFKELYGILPDEIAVNNETFPIHNKPAITERYDHACYKMLGPFIFRDLEEPSINEITLKEQFVCNPNNEEKEIVVTIEEQWVNIQSWTSKSITGLTLKSDLIIAGKFQSGNEFNISNFVGESNSKSIHISPSIEHSIKVPPNSKINIAMIGTLITEVLHFQSIITVQGMFGAYFPRMVRGHYVGFKSAGHILNKTFGMIEGSINNTVLQDIEIHIKGIEPYSFKQEVIKQ</sequence>
<dbReference type="Gene3D" id="2.60.40.4280">
    <property type="match status" value="1"/>
</dbReference>
<reference evidence="1 2" key="1">
    <citation type="submission" date="2017-09" db="EMBL/GenBank/DDBJ databases">
        <title>Large-scale bioinformatics analysis of Bacillus genomes uncovers conserved roles of natural products in bacterial physiology.</title>
        <authorList>
            <consortium name="Agbiome Team Llc"/>
            <person name="Bleich R.M."/>
            <person name="Grubbs K.J."/>
            <person name="Santa Maria K.C."/>
            <person name="Allen S.E."/>
            <person name="Farag S."/>
            <person name="Shank E.A."/>
            <person name="Bowers A."/>
        </authorList>
    </citation>
    <scope>NUCLEOTIDE SEQUENCE [LARGE SCALE GENOMIC DNA]</scope>
    <source>
        <strain evidence="1 2">AFS085496</strain>
    </source>
</reference>
<dbReference type="EMBL" id="NUVX01000057">
    <property type="protein sequence ID" value="PFJ33911.1"/>
    <property type="molecule type" value="Genomic_DNA"/>
</dbReference>
<comment type="caution">
    <text evidence="1">The sequence shown here is derived from an EMBL/GenBank/DDBJ whole genome shotgun (WGS) entry which is preliminary data.</text>
</comment>
<dbReference type="Gene3D" id="3.10.290.50">
    <property type="match status" value="1"/>
</dbReference>
<dbReference type="Gene3D" id="2.60.40.3040">
    <property type="match status" value="1"/>
</dbReference>
<dbReference type="Proteomes" id="UP000224003">
    <property type="component" value="Unassembled WGS sequence"/>
</dbReference>
<name>A0A9X6WIM7_BACTU</name>
<organism evidence="1 2">
    <name type="scientific">Bacillus thuringiensis</name>
    <dbReference type="NCBI Taxonomy" id="1428"/>
    <lineage>
        <taxon>Bacteria</taxon>
        <taxon>Bacillati</taxon>
        <taxon>Bacillota</taxon>
        <taxon>Bacilli</taxon>
        <taxon>Bacillales</taxon>
        <taxon>Bacillaceae</taxon>
        <taxon>Bacillus</taxon>
        <taxon>Bacillus cereus group</taxon>
    </lineage>
</organism>
<evidence type="ECO:0000313" key="1">
    <source>
        <dbReference type="EMBL" id="PFJ33911.1"/>
    </source>
</evidence>
<dbReference type="CDD" id="cd21130">
    <property type="entry name" value="parasporin-2-like_N-term"/>
    <property type="match status" value="1"/>
</dbReference>
<accession>A0A9X6WIM7</accession>
<evidence type="ECO:0000313" key="2">
    <source>
        <dbReference type="Proteomes" id="UP000224003"/>
    </source>
</evidence>
<dbReference type="RefSeq" id="WP_098517229.1">
    <property type="nucleotide sequence ID" value="NZ_NUVX01000057.1"/>
</dbReference>
<dbReference type="SUPFAM" id="SSF56973">
    <property type="entry name" value="Aerolisin/ETX pore-forming domain"/>
    <property type="match status" value="1"/>
</dbReference>
<proteinExistence type="predicted"/>
<dbReference type="CDD" id="cd20222">
    <property type="entry name" value="PFM_parasporin-2-like"/>
    <property type="match status" value="1"/>
</dbReference>
<protein>
    <submittedName>
        <fullName evidence="1">Hydralysin-2</fullName>
    </submittedName>
</protein>
<gene>
    <name evidence="1" type="ORF">COJ15_27310</name>
</gene>